<evidence type="ECO:0000259" key="3">
    <source>
        <dbReference type="Pfam" id="PF00087"/>
    </source>
</evidence>
<organism evidence="4 5">
    <name type="scientific">Pleurodeles waltl</name>
    <name type="common">Iberian ribbed newt</name>
    <dbReference type="NCBI Taxonomy" id="8319"/>
    <lineage>
        <taxon>Eukaryota</taxon>
        <taxon>Metazoa</taxon>
        <taxon>Chordata</taxon>
        <taxon>Craniata</taxon>
        <taxon>Vertebrata</taxon>
        <taxon>Euteleostomi</taxon>
        <taxon>Amphibia</taxon>
        <taxon>Batrachia</taxon>
        <taxon>Caudata</taxon>
        <taxon>Salamandroidea</taxon>
        <taxon>Salamandridae</taxon>
        <taxon>Pleurodelinae</taxon>
        <taxon>Pleurodeles</taxon>
    </lineage>
</organism>
<dbReference type="InterPro" id="IPR045860">
    <property type="entry name" value="Snake_toxin-like_sf"/>
</dbReference>
<feature type="signal peptide" evidence="2">
    <location>
        <begin position="1"/>
        <end position="20"/>
    </location>
</feature>
<gene>
    <name evidence="4" type="ORF">NDU88_005107</name>
</gene>
<name>A0AAV7V5H6_PLEWA</name>
<evidence type="ECO:0000313" key="5">
    <source>
        <dbReference type="Proteomes" id="UP001066276"/>
    </source>
</evidence>
<keyword evidence="5" id="KW-1185">Reference proteome</keyword>
<dbReference type="PANTHER" id="PTHR16983">
    <property type="entry name" value="UPAR/LY6 DOMAIN-CONTAINING PROTEIN"/>
    <property type="match status" value="1"/>
</dbReference>
<evidence type="ECO:0000256" key="1">
    <source>
        <dbReference type="ARBA" id="ARBA00022729"/>
    </source>
</evidence>
<feature type="chain" id="PRO_5043462531" description="Snake toxin/toxin-like domain-containing protein" evidence="2">
    <location>
        <begin position="21"/>
        <end position="119"/>
    </location>
</feature>
<comment type="caution">
    <text evidence="4">The sequence shown here is derived from an EMBL/GenBank/DDBJ whole genome shotgun (WGS) entry which is preliminary data.</text>
</comment>
<dbReference type="SUPFAM" id="SSF57302">
    <property type="entry name" value="Snake toxin-like"/>
    <property type="match status" value="1"/>
</dbReference>
<accession>A0AAV7V5H6</accession>
<keyword evidence="1 2" id="KW-0732">Signal</keyword>
<dbReference type="InterPro" id="IPR035076">
    <property type="entry name" value="Toxin/TOLIP"/>
</dbReference>
<dbReference type="FunFam" id="2.10.60.10:FF:000003">
    <property type="entry name" value="lymphocyte antigen 6E isoform X1"/>
    <property type="match status" value="1"/>
</dbReference>
<reference evidence="4" key="1">
    <citation type="journal article" date="2022" name="bioRxiv">
        <title>Sequencing and chromosome-scale assembly of the giantPleurodeles waltlgenome.</title>
        <authorList>
            <person name="Brown T."/>
            <person name="Elewa A."/>
            <person name="Iarovenko S."/>
            <person name="Subramanian E."/>
            <person name="Araus A.J."/>
            <person name="Petzold A."/>
            <person name="Susuki M."/>
            <person name="Suzuki K.-i.T."/>
            <person name="Hayashi T."/>
            <person name="Toyoda A."/>
            <person name="Oliveira C."/>
            <person name="Osipova E."/>
            <person name="Leigh N.D."/>
            <person name="Simon A."/>
            <person name="Yun M.H."/>
        </authorList>
    </citation>
    <scope>NUCLEOTIDE SEQUENCE</scope>
    <source>
        <strain evidence="4">20211129_DDA</strain>
        <tissue evidence="4">Liver</tissue>
    </source>
</reference>
<dbReference type="GO" id="GO:0005886">
    <property type="term" value="C:plasma membrane"/>
    <property type="evidence" value="ECO:0007669"/>
    <property type="project" value="TreeGrafter"/>
</dbReference>
<dbReference type="Proteomes" id="UP001066276">
    <property type="component" value="Chromosome 2_2"/>
</dbReference>
<dbReference type="PANTHER" id="PTHR16983:SF10">
    <property type="entry name" value="PROTEIN QUIVER"/>
    <property type="match status" value="1"/>
</dbReference>
<dbReference type="AlphaFoldDB" id="A0AAV7V5H6"/>
<evidence type="ECO:0000313" key="4">
    <source>
        <dbReference type="EMBL" id="KAJ1195839.1"/>
    </source>
</evidence>
<dbReference type="InterPro" id="IPR051110">
    <property type="entry name" value="Ly-6/neurotoxin-like_GPI-ap"/>
</dbReference>
<dbReference type="Gene3D" id="2.10.60.10">
    <property type="entry name" value="CD59"/>
    <property type="match status" value="1"/>
</dbReference>
<dbReference type="EMBL" id="JANPWB010000004">
    <property type="protein sequence ID" value="KAJ1195839.1"/>
    <property type="molecule type" value="Genomic_DNA"/>
</dbReference>
<evidence type="ECO:0000256" key="2">
    <source>
        <dbReference type="SAM" id="SignalP"/>
    </source>
</evidence>
<dbReference type="Pfam" id="PF00087">
    <property type="entry name" value="Toxin_TOLIP"/>
    <property type="match status" value="1"/>
</dbReference>
<protein>
    <recommendedName>
        <fullName evidence="3">Snake toxin/toxin-like domain-containing protein</fullName>
    </recommendedName>
</protein>
<sequence>MKAAVFFLLPASLLIGTAHSLQCYSCRNAPNSTACSTVTNCSVPASGFCMKVVDKGETTTVSKSCEALCRSVSGTTRGIYSSSYCCSTDLCNGASSMWLSSTAMSLAASVGYLLLRVWL</sequence>
<feature type="domain" description="Snake toxin/toxin-like" evidence="3">
    <location>
        <begin position="21"/>
        <end position="92"/>
    </location>
</feature>
<proteinExistence type="predicted"/>